<keyword evidence="3" id="KW-1185">Reference proteome</keyword>
<protein>
    <recommendedName>
        <fullName evidence="4">DUF3558 domain-containing protein</fullName>
    </recommendedName>
</protein>
<comment type="caution">
    <text evidence="2">The sequence shown here is derived from an EMBL/GenBank/DDBJ whole genome shotgun (WGS) entry which is preliminary data.</text>
</comment>
<evidence type="ECO:0000313" key="3">
    <source>
        <dbReference type="Proteomes" id="UP000473325"/>
    </source>
</evidence>
<feature type="signal peptide" evidence="1">
    <location>
        <begin position="1"/>
        <end position="20"/>
    </location>
</feature>
<sequence length="196" mass="19806">MRPYAALATAALLTVCVAGCSEDDPEPPAAATRDGSAAPTATATATVTSAEVTAEALCADLTPEVLGELTGREFSETRTGTGDLGVPYCDAFSDDSALLVHVDYQPPAASLEEVRDAFDPLGLPRTEVSVAGHDGLLTSGRKGGQTAANVFVEIDGRILFTYAKSAVGLGDPPPVDGLRTLALDVAESAAAALGGT</sequence>
<evidence type="ECO:0000313" key="2">
    <source>
        <dbReference type="EMBL" id="MXG90027.1"/>
    </source>
</evidence>
<feature type="chain" id="PRO_5039061027" description="DUF3558 domain-containing protein" evidence="1">
    <location>
        <begin position="21"/>
        <end position="196"/>
    </location>
</feature>
<dbReference type="Proteomes" id="UP000473325">
    <property type="component" value="Unassembled WGS sequence"/>
</dbReference>
<dbReference type="EMBL" id="WUEK01000006">
    <property type="protein sequence ID" value="MXG90027.1"/>
    <property type="molecule type" value="Genomic_DNA"/>
</dbReference>
<reference evidence="2 3" key="1">
    <citation type="submission" date="2019-12" db="EMBL/GenBank/DDBJ databases">
        <authorList>
            <person name="Kun Z."/>
        </authorList>
    </citation>
    <scope>NUCLEOTIDE SEQUENCE [LARGE SCALE GENOMIC DNA]</scope>
    <source>
        <strain evidence="2 3">YIM 123512</strain>
    </source>
</reference>
<dbReference type="RefSeq" id="WP_160877978.1">
    <property type="nucleotide sequence ID" value="NZ_WUEK01000006.1"/>
</dbReference>
<accession>A0A6L7ERE6</accession>
<dbReference type="AlphaFoldDB" id="A0A6L7ERE6"/>
<proteinExistence type="predicted"/>
<keyword evidence="1" id="KW-0732">Signal</keyword>
<evidence type="ECO:0000256" key="1">
    <source>
        <dbReference type="SAM" id="SignalP"/>
    </source>
</evidence>
<name>A0A6L7ERE6_9ACTN</name>
<evidence type="ECO:0008006" key="4">
    <source>
        <dbReference type="Google" id="ProtNLM"/>
    </source>
</evidence>
<organism evidence="2 3">
    <name type="scientific">Nocardioides flavescens</name>
    <dbReference type="NCBI Taxonomy" id="2691959"/>
    <lineage>
        <taxon>Bacteria</taxon>
        <taxon>Bacillati</taxon>
        <taxon>Actinomycetota</taxon>
        <taxon>Actinomycetes</taxon>
        <taxon>Propionibacteriales</taxon>
        <taxon>Nocardioidaceae</taxon>
        <taxon>Nocardioides</taxon>
    </lineage>
</organism>
<gene>
    <name evidence="2" type="ORF">GRQ65_10730</name>
</gene>